<evidence type="ECO:0000259" key="2">
    <source>
        <dbReference type="Pfam" id="PF00561"/>
    </source>
</evidence>
<evidence type="ECO:0000313" key="4">
    <source>
        <dbReference type="Proteomes" id="UP001250656"/>
    </source>
</evidence>
<dbReference type="InterPro" id="IPR050261">
    <property type="entry name" value="FrsA_esterase"/>
</dbReference>
<dbReference type="EMBL" id="JAVTTP010000001">
    <property type="protein sequence ID" value="MDT7828810.1"/>
    <property type="molecule type" value="Genomic_DNA"/>
</dbReference>
<organism evidence="3 4">
    <name type="scientific">Pricia mediterranea</name>
    <dbReference type="NCBI Taxonomy" id="3076079"/>
    <lineage>
        <taxon>Bacteria</taxon>
        <taxon>Pseudomonadati</taxon>
        <taxon>Bacteroidota</taxon>
        <taxon>Flavobacteriia</taxon>
        <taxon>Flavobacteriales</taxon>
        <taxon>Flavobacteriaceae</taxon>
        <taxon>Pricia</taxon>
    </lineage>
</organism>
<protein>
    <submittedName>
        <fullName evidence="3">Alpha/beta fold hydrolase</fullName>
    </submittedName>
</protein>
<evidence type="ECO:0000256" key="1">
    <source>
        <dbReference type="ARBA" id="ARBA00038115"/>
    </source>
</evidence>
<dbReference type="SUPFAM" id="SSF53474">
    <property type="entry name" value="alpha/beta-Hydrolases"/>
    <property type="match status" value="1"/>
</dbReference>
<keyword evidence="4" id="KW-1185">Reference proteome</keyword>
<gene>
    <name evidence="3" type="ORF">RQM65_09060</name>
</gene>
<dbReference type="Proteomes" id="UP001250656">
    <property type="component" value="Unassembled WGS sequence"/>
</dbReference>
<evidence type="ECO:0000313" key="3">
    <source>
        <dbReference type="EMBL" id="MDT7828810.1"/>
    </source>
</evidence>
<sequence>MNAKSIFFIGLFLAGTWCFSQSLPVVKYYEYDKSIPLKDSVQLISETTDYNLFSVAYTGNHHKTVTGLLSVPKNATAPLPVIILMHGLGDHKETDYVEFGNRFLLKHGYAVLRLDISDHGDREEDFYEFDFTGKYKYWSRNVVSQTVFDLRRAVDFIETREELDAEKIGYFGISLGGITGTVFCGVERRIKVPIIVLAGGQLNLLFKDKIPAQEAMDFVSFIDPINFVKHISPRPLLMINAKNDEVIPPKMSQLLFEKAEEPKEIIWYDAKHRDAPLDKVYGDGLQWFNTYLKQS</sequence>
<accession>A0ABU3L588</accession>
<reference evidence="3 4" key="1">
    <citation type="submission" date="2023-09" db="EMBL/GenBank/DDBJ databases">
        <title>Novel taxa isolated from Blanes Bay.</title>
        <authorList>
            <person name="Rey-Velasco X."/>
            <person name="Lucena T."/>
        </authorList>
    </citation>
    <scope>NUCLEOTIDE SEQUENCE [LARGE SCALE GENOMIC DNA]</scope>
    <source>
        <strain evidence="3 4">S334</strain>
    </source>
</reference>
<dbReference type="InterPro" id="IPR029058">
    <property type="entry name" value="AB_hydrolase_fold"/>
</dbReference>
<dbReference type="GO" id="GO:0016787">
    <property type="term" value="F:hydrolase activity"/>
    <property type="evidence" value="ECO:0007669"/>
    <property type="project" value="UniProtKB-KW"/>
</dbReference>
<dbReference type="PANTHER" id="PTHR22946">
    <property type="entry name" value="DIENELACTONE HYDROLASE DOMAIN-CONTAINING PROTEIN-RELATED"/>
    <property type="match status" value="1"/>
</dbReference>
<keyword evidence="3" id="KW-0378">Hydrolase</keyword>
<proteinExistence type="inferred from homology"/>
<dbReference type="InterPro" id="IPR000073">
    <property type="entry name" value="AB_hydrolase_1"/>
</dbReference>
<name>A0ABU3L588_9FLAO</name>
<comment type="similarity">
    <text evidence="1">Belongs to the AB hydrolase superfamily. FUS2 hydrolase family.</text>
</comment>
<comment type="caution">
    <text evidence="3">The sequence shown here is derived from an EMBL/GenBank/DDBJ whole genome shotgun (WGS) entry which is preliminary data.</text>
</comment>
<dbReference type="Pfam" id="PF00561">
    <property type="entry name" value="Abhydrolase_1"/>
    <property type="match status" value="1"/>
</dbReference>
<feature type="domain" description="AB hydrolase-1" evidence="2">
    <location>
        <begin position="80"/>
        <end position="221"/>
    </location>
</feature>
<dbReference type="RefSeq" id="WP_314014336.1">
    <property type="nucleotide sequence ID" value="NZ_JAVTTP010000001.1"/>
</dbReference>
<dbReference type="Gene3D" id="3.40.50.1820">
    <property type="entry name" value="alpha/beta hydrolase"/>
    <property type="match status" value="1"/>
</dbReference>